<comment type="caution">
    <text evidence="2">The sequence shown here is derived from an EMBL/GenBank/DDBJ whole genome shotgun (WGS) entry which is preliminary data.</text>
</comment>
<reference evidence="2 3" key="1">
    <citation type="submission" date="2015-09" db="EMBL/GenBank/DDBJ databases">
        <title>Draft genome of a European isolate of the apple canker pathogen Neonectria ditissima.</title>
        <authorList>
            <person name="Gomez-Cortecero A."/>
            <person name="Harrison R.J."/>
            <person name="Armitage A.D."/>
        </authorList>
    </citation>
    <scope>NUCLEOTIDE SEQUENCE [LARGE SCALE GENOMIC DNA]</scope>
    <source>
        <strain evidence="2 3">R09/05</strain>
    </source>
</reference>
<dbReference type="AlphaFoldDB" id="A0A0P7AWM3"/>
<evidence type="ECO:0008006" key="4">
    <source>
        <dbReference type="Google" id="ProtNLM"/>
    </source>
</evidence>
<protein>
    <recommendedName>
        <fullName evidence="4">Developmental regulator</fullName>
    </recommendedName>
</protein>
<feature type="compositionally biased region" description="Basic and acidic residues" evidence="1">
    <location>
        <begin position="288"/>
        <end position="307"/>
    </location>
</feature>
<gene>
    <name evidence="2" type="ORF">AK830_g4142</name>
</gene>
<feature type="compositionally biased region" description="Acidic residues" evidence="1">
    <location>
        <begin position="184"/>
        <end position="209"/>
    </location>
</feature>
<accession>A0A0P7AWM3</accession>
<name>A0A0P7AWM3_9HYPO</name>
<feature type="region of interest" description="Disordered" evidence="1">
    <location>
        <begin position="181"/>
        <end position="307"/>
    </location>
</feature>
<sequence length="307" mass="34015">MPTYLCHGFRWHRRDIRIFVILNDLDDAASNWVIGPATSQAILSQLHASFAFIPEPAAPAPAQPTAAAKKPASEPQLHHDDDLTVPPSRVPEASDPVLMHSWSAVKLLEEFDPEDTRLPSRPYAFVADYVVRVDLSANVVDEMAKYRMRKQGDWFGQLRDELQKGEDLRWYVVVCGDELREVPADSEDEAAREDDDEEDEEESEVESVDQDGSRSASQEVNPQGLKPPPARPAQQERPRTSPQTSSASSLPIRPSPLSSHPANPRPSPPPEPGGQRQAARPPLKSKKSMAEGLRRLFGKKDGSPGTR</sequence>
<proteinExistence type="predicted"/>
<dbReference type="Proteomes" id="UP000050424">
    <property type="component" value="Unassembled WGS sequence"/>
</dbReference>
<organism evidence="2 3">
    <name type="scientific">Neonectria ditissima</name>
    <dbReference type="NCBI Taxonomy" id="78410"/>
    <lineage>
        <taxon>Eukaryota</taxon>
        <taxon>Fungi</taxon>
        <taxon>Dikarya</taxon>
        <taxon>Ascomycota</taxon>
        <taxon>Pezizomycotina</taxon>
        <taxon>Sordariomycetes</taxon>
        <taxon>Hypocreomycetidae</taxon>
        <taxon>Hypocreales</taxon>
        <taxon>Nectriaceae</taxon>
        <taxon>Neonectria</taxon>
    </lineage>
</organism>
<feature type="region of interest" description="Disordered" evidence="1">
    <location>
        <begin position="59"/>
        <end position="87"/>
    </location>
</feature>
<feature type="compositionally biased region" description="Low complexity" evidence="1">
    <location>
        <begin position="245"/>
        <end position="262"/>
    </location>
</feature>
<evidence type="ECO:0000313" key="2">
    <source>
        <dbReference type="EMBL" id="KPM42395.1"/>
    </source>
</evidence>
<keyword evidence="3" id="KW-1185">Reference proteome</keyword>
<dbReference type="OrthoDB" id="371463at2759"/>
<dbReference type="EMBL" id="LKCW01000049">
    <property type="protein sequence ID" value="KPM42395.1"/>
    <property type="molecule type" value="Genomic_DNA"/>
</dbReference>
<evidence type="ECO:0000256" key="1">
    <source>
        <dbReference type="SAM" id="MobiDB-lite"/>
    </source>
</evidence>
<evidence type="ECO:0000313" key="3">
    <source>
        <dbReference type="Proteomes" id="UP000050424"/>
    </source>
</evidence>
<feature type="compositionally biased region" description="Pro residues" evidence="1">
    <location>
        <begin position="263"/>
        <end position="272"/>
    </location>
</feature>